<dbReference type="InterPro" id="IPR050425">
    <property type="entry name" value="NAD(P)_dehydrat-like"/>
</dbReference>
<proteinExistence type="inferred from homology"/>
<comment type="similarity">
    <text evidence="2">Belongs to the NAD(P)-dependent epimerase/dehydratase family. Dihydroflavonol-4-reductase subfamily.</text>
</comment>
<dbReference type="AlphaFoldDB" id="A0A7C5R0U9"/>
<gene>
    <name evidence="4" type="ORF">ENJ42_05550</name>
</gene>
<organism evidence="4">
    <name type="scientific">Hellea balneolensis</name>
    <dbReference type="NCBI Taxonomy" id="287478"/>
    <lineage>
        <taxon>Bacteria</taxon>
        <taxon>Pseudomonadati</taxon>
        <taxon>Pseudomonadota</taxon>
        <taxon>Alphaproteobacteria</taxon>
        <taxon>Maricaulales</taxon>
        <taxon>Robiginitomaculaceae</taxon>
        <taxon>Hellea</taxon>
    </lineage>
</organism>
<dbReference type="PANTHER" id="PTHR10366:SF564">
    <property type="entry name" value="STEROL-4-ALPHA-CARBOXYLATE 3-DEHYDROGENASE, DECARBOXYLATING"/>
    <property type="match status" value="1"/>
</dbReference>
<dbReference type="Proteomes" id="UP000885830">
    <property type="component" value="Unassembled WGS sequence"/>
</dbReference>
<dbReference type="EMBL" id="DRMJ01000282">
    <property type="protein sequence ID" value="HHL43063.1"/>
    <property type="molecule type" value="Genomic_DNA"/>
</dbReference>
<accession>A0A7C5R0U9</accession>
<dbReference type="Gene3D" id="3.40.50.720">
    <property type="entry name" value="NAD(P)-binding Rossmann-like Domain"/>
    <property type="match status" value="1"/>
</dbReference>
<evidence type="ECO:0000259" key="3">
    <source>
        <dbReference type="Pfam" id="PF01370"/>
    </source>
</evidence>
<dbReference type="GO" id="GO:0016616">
    <property type="term" value="F:oxidoreductase activity, acting on the CH-OH group of donors, NAD or NADP as acceptor"/>
    <property type="evidence" value="ECO:0007669"/>
    <property type="project" value="TreeGrafter"/>
</dbReference>
<name>A0A7C5R0U9_9PROT</name>
<reference evidence="4" key="1">
    <citation type="journal article" date="2020" name="mSystems">
        <title>Genome- and Community-Level Interaction Insights into Carbon Utilization and Element Cycling Functions of Hydrothermarchaeota in Hydrothermal Sediment.</title>
        <authorList>
            <person name="Zhou Z."/>
            <person name="Liu Y."/>
            <person name="Xu W."/>
            <person name="Pan J."/>
            <person name="Luo Z.H."/>
            <person name="Li M."/>
        </authorList>
    </citation>
    <scope>NUCLEOTIDE SEQUENCE [LARGE SCALE GENOMIC DNA]</scope>
    <source>
        <strain evidence="4">HyVt-485</strain>
    </source>
</reference>
<comment type="caution">
    <text evidence="4">The sequence shown here is derived from an EMBL/GenBank/DDBJ whole genome shotgun (WGS) entry which is preliminary data.</text>
</comment>
<dbReference type="SUPFAM" id="SSF51735">
    <property type="entry name" value="NAD(P)-binding Rossmann-fold domains"/>
    <property type="match status" value="1"/>
</dbReference>
<evidence type="ECO:0000256" key="2">
    <source>
        <dbReference type="ARBA" id="ARBA00023445"/>
    </source>
</evidence>
<protein>
    <submittedName>
        <fullName evidence="4">NAD-dependent epimerase/dehydratase family protein</fullName>
    </submittedName>
</protein>
<sequence>MTDTKQRVLVTGISGYIAKHVAKTLLDQGYKVRGTVRDLKKTDKVKTDLKAAGCKIRALSFVAANLEFDDGWEDAVNNCDYILHLASPFPLEQPADREALVPAARAGTQRVLAAGFATKVKRIVLTSSLVSMMGVQGKGAHMTIKEDSWSDPDWKKLVAYNVSKTRAELSAWDYAEVQGFKDRLCVINPGIVLGPAIGQSYGSSLDLLVQMFAGEFPRTPKASYPIVDVRDLAALHVAAMTAKGAAGRRLIAAGETLWLREIAAICRAAFPEKGAKLPKGDFPDFIVRIAALFDSRVKAVLSDLGTYHEVDNAYVTELTGVKFRPAKDSIIDSVKYLISIGKI</sequence>
<dbReference type="InterPro" id="IPR001509">
    <property type="entry name" value="Epimerase_deHydtase"/>
</dbReference>
<dbReference type="Pfam" id="PF01370">
    <property type="entry name" value="Epimerase"/>
    <property type="match status" value="1"/>
</dbReference>
<evidence type="ECO:0000256" key="1">
    <source>
        <dbReference type="ARBA" id="ARBA00023002"/>
    </source>
</evidence>
<keyword evidence="1" id="KW-0560">Oxidoreductase</keyword>
<dbReference type="FunFam" id="3.40.50.720:FF:000336">
    <property type="entry name" value="Aldehyde reductase"/>
    <property type="match status" value="1"/>
</dbReference>
<dbReference type="PANTHER" id="PTHR10366">
    <property type="entry name" value="NAD DEPENDENT EPIMERASE/DEHYDRATASE"/>
    <property type="match status" value="1"/>
</dbReference>
<feature type="domain" description="NAD-dependent epimerase/dehydratase" evidence="3">
    <location>
        <begin position="8"/>
        <end position="245"/>
    </location>
</feature>
<dbReference type="InterPro" id="IPR036291">
    <property type="entry name" value="NAD(P)-bd_dom_sf"/>
</dbReference>
<evidence type="ECO:0000313" key="4">
    <source>
        <dbReference type="EMBL" id="HHL43063.1"/>
    </source>
</evidence>